<name>A0A5J6GJX6_STRKN</name>
<gene>
    <name evidence="4" type="ORF">CP970_34665</name>
</gene>
<dbReference type="CDD" id="cd04301">
    <property type="entry name" value="NAT_SF"/>
    <property type="match status" value="1"/>
</dbReference>
<organism evidence="4 5">
    <name type="scientific">Streptomyces kanamyceticus</name>
    <dbReference type="NCBI Taxonomy" id="1967"/>
    <lineage>
        <taxon>Bacteria</taxon>
        <taxon>Bacillati</taxon>
        <taxon>Actinomycetota</taxon>
        <taxon>Actinomycetes</taxon>
        <taxon>Kitasatosporales</taxon>
        <taxon>Streptomycetaceae</taxon>
        <taxon>Streptomyces</taxon>
    </lineage>
</organism>
<dbReference type="PANTHER" id="PTHR43877">
    <property type="entry name" value="AMINOALKYLPHOSPHONATE N-ACETYLTRANSFERASE-RELATED-RELATED"/>
    <property type="match status" value="1"/>
</dbReference>
<feature type="domain" description="N-acetyltransferase" evidence="3">
    <location>
        <begin position="161"/>
        <end position="309"/>
    </location>
</feature>
<evidence type="ECO:0000259" key="3">
    <source>
        <dbReference type="PROSITE" id="PS51186"/>
    </source>
</evidence>
<dbReference type="RefSeq" id="WP_055545957.1">
    <property type="nucleotide sequence ID" value="NZ_CP023699.1"/>
</dbReference>
<feature type="domain" description="N-acetyltransferase" evidence="3">
    <location>
        <begin position="3"/>
        <end position="158"/>
    </location>
</feature>
<dbReference type="Proteomes" id="UP000325529">
    <property type="component" value="Chromosome"/>
</dbReference>
<keyword evidence="5" id="KW-1185">Reference proteome</keyword>
<dbReference type="KEGG" id="ska:CP970_34665"/>
<dbReference type="AlphaFoldDB" id="A0A5J6GJX6"/>
<dbReference type="InterPro" id="IPR000182">
    <property type="entry name" value="GNAT_dom"/>
</dbReference>
<dbReference type="Pfam" id="PF00583">
    <property type="entry name" value="Acetyltransf_1"/>
    <property type="match status" value="2"/>
</dbReference>
<dbReference type="Gene3D" id="3.40.630.30">
    <property type="match status" value="1"/>
</dbReference>
<dbReference type="InterPro" id="IPR050832">
    <property type="entry name" value="Bact_Acetyltransf"/>
</dbReference>
<accession>A0A5J6GJX6</accession>
<dbReference type="SUPFAM" id="SSF55729">
    <property type="entry name" value="Acyl-CoA N-acyltransferases (Nat)"/>
    <property type="match status" value="2"/>
</dbReference>
<keyword evidence="2" id="KW-0012">Acyltransferase</keyword>
<dbReference type="GO" id="GO:0016747">
    <property type="term" value="F:acyltransferase activity, transferring groups other than amino-acyl groups"/>
    <property type="evidence" value="ECO:0007669"/>
    <property type="project" value="InterPro"/>
</dbReference>
<keyword evidence="1 4" id="KW-0808">Transferase</keyword>
<evidence type="ECO:0000256" key="1">
    <source>
        <dbReference type="ARBA" id="ARBA00022679"/>
    </source>
</evidence>
<dbReference type="InterPro" id="IPR016181">
    <property type="entry name" value="Acyl_CoA_acyltransferase"/>
</dbReference>
<proteinExistence type="predicted"/>
<protein>
    <submittedName>
        <fullName evidence="4">GNAT family N-acetyltransferase</fullName>
    </submittedName>
</protein>
<reference evidence="4 5" key="1">
    <citation type="submission" date="2017-09" db="EMBL/GenBank/DDBJ databases">
        <authorList>
            <person name="Lee N."/>
            <person name="Cho B.-K."/>
        </authorList>
    </citation>
    <scope>NUCLEOTIDE SEQUENCE [LARGE SCALE GENOMIC DNA]</scope>
    <source>
        <strain evidence="4 5">ATCC 12853</strain>
    </source>
</reference>
<dbReference type="OrthoDB" id="4119890at2"/>
<evidence type="ECO:0000256" key="2">
    <source>
        <dbReference type="ARBA" id="ARBA00023315"/>
    </source>
</evidence>
<evidence type="ECO:0000313" key="5">
    <source>
        <dbReference type="Proteomes" id="UP000325529"/>
    </source>
</evidence>
<sequence length="309" mass="32929">MTVIVRALSPELPGDAAGFAAVRRACVPAMLATPESVAFDRAHAHPDSGYRQLIAEADGEIIGTAQVGLSYDSPEPGQGYANVYVHPDRVGAGAGTLLLRTAEEYLAGEGTTTVYSWVMDGPTNLAFAARRGYRASRSAHFLRLDLAHGTLPDLQEPPAGVELVSGSVFADDARPLFDLDAETVADEPGDIAAEFTDYEHWLAETWHHPLVSRELTTVALVEGRPAAFSLARADGAGRYASGMTGTARAHRGKGLAKLAKNDSLHRAREAGCTEAFTGNDAGNEPMLAINKWFGYEICGTEVRHVRDLG</sequence>
<dbReference type="EMBL" id="CP023699">
    <property type="protein sequence ID" value="QEU95383.1"/>
    <property type="molecule type" value="Genomic_DNA"/>
</dbReference>
<dbReference type="PROSITE" id="PS51186">
    <property type="entry name" value="GNAT"/>
    <property type="match status" value="2"/>
</dbReference>
<evidence type="ECO:0000313" key="4">
    <source>
        <dbReference type="EMBL" id="QEU95383.1"/>
    </source>
</evidence>
<dbReference type="PANTHER" id="PTHR43877:SF1">
    <property type="entry name" value="ACETYLTRANSFERASE"/>
    <property type="match status" value="1"/>
</dbReference>